<dbReference type="PROSITE" id="PS50817">
    <property type="entry name" value="INTEIN_N_TER"/>
    <property type="match status" value="1"/>
</dbReference>
<dbReference type="InterPro" id="IPR006141">
    <property type="entry name" value="Intein_N"/>
</dbReference>
<feature type="domain" description="Hedgehog/Intein (Hint)" evidence="1">
    <location>
        <begin position="136"/>
        <end position="282"/>
    </location>
</feature>
<organism evidence="2 3">
    <name type="scientific">Lutimaribacter saemankumensis</name>
    <dbReference type="NCBI Taxonomy" id="490829"/>
    <lineage>
        <taxon>Bacteria</taxon>
        <taxon>Pseudomonadati</taxon>
        <taxon>Pseudomonadota</taxon>
        <taxon>Alphaproteobacteria</taxon>
        <taxon>Rhodobacterales</taxon>
        <taxon>Roseobacteraceae</taxon>
        <taxon>Lutimaribacter</taxon>
    </lineage>
</organism>
<dbReference type="STRING" id="490829.SAMN05421850_103397"/>
<name>A0A1G8LQK6_9RHOB</name>
<dbReference type="Proteomes" id="UP000199340">
    <property type="component" value="Unassembled WGS sequence"/>
</dbReference>
<dbReference type="Gene3D" id="2.170.16.10">
    <property type="entry name" value="Hedgehog/Intein (Hint) domain"/>
    <property type="match status" value="1"/>
</dbReference>
<dbReference type="AlphaFoldDB" id="A0A1G8LQK6"/>
<dbReference type="InterPro" id="IPR036844">
    <property type="entry name" value="Hint_dom_sf"/>
</dbReference>
<sequence length="329" mass="36019">MSEILVFNAAYGTFKTAGPNVLFSPSSGLGPYGTSAGDTGVELQFNDAQWWKADQVSLDGGLSQTSFSIVSIGTLEPAARNSNFFNQYPQFSSSNPPDYAVISLATGEQLIFFPDFPKLEGPLNGTNFLLETNVVPCFTPGTAIATPQGEKLVEDLKVGDRVITRDNGIQEIRWIGAKRVSGLELAKDPHLKPVLVRKGALGNDLPERDMLVSPNHRLLVNNDKTALYFENREVLAAAKHMVGAEGIHEVDVMGTTYIHFMFDHHEVVLSNGSWTESFQPGDMSLKGMGKAQRNEIFDLFPELASDKGAEAYQSARRSLKKHEADLLIK</sequence>
<dbReference type="InterPro" id="IPR028992">
    <property type="entry name" value="Hedgehog/Intein_dom"/>
</dbReference>
<evidence type="ECO:0000313" key="2">
    <source>
        <dbReference type="EMBL" id="SDI57490.1"/>
    </source>
</evidence>
<dbReference type="GO" id="GO:0016539">
    <property type="term" value="P:intein-mediated protein splicing"/>
    <property type="evidence" value="ECO:0007669"/>
    <property type="project" value="InterPro"/>
</dbReference>
<evidence type="ECO:0000313" key="3">
    <source>
        <dbReference type="Proteomes" id="UP000199340"/>
    </source>
</evidence>
<evidence type="ECO:0000259" key="1">
    <source>
        <dbReference type="Pfam" id="PF13403"/>
    </source>
</evidence>
<keyword evidence="3" id="KW-1185">Reference proteome</keyword>
<dbReference type="Pfam" id="PF13403">
    <property type="entry name" value="Hint_2"/>
    <property type="match status" value="1"/>
</dbReference>
<dbReference type="OrthoDB" id="6305173at2"/>
<protein>
    <submittedName>
        <fullName evidence="2">Hint domain-containing protein</fullName>
    </submittedName>
</protein>
<dbReference type="SUPFAM" id="SSF51294">
    <property type="entry name" value="Hedgehog/intein (Hint) domain"/>
    <property type="match status" value="1"/>
</dbReference>
<dbReference type="EMBL" id="FNEB01000003">
    <property type="protein sequence ID" value="SDI57490.1"/>
    <property type="molecule type" value="Genomic_DNA"/>
</dbReference>
<dbReference type="CDD" id="cd00081">
    <property type="entry name" value="Hint"/>
    <property type="match status" value="1"/>
</dbReference>
<accession>A0A1G8LQK6</accession>
<reference evidence="2 3" key="1">
    <citation type="submission" date="2016-10" db="EMBL/GenBank/DDBJ databases">
        <authorList>
            <person name="de Groot N.N."/>
        </authorList>
    </citation>
    <scope>NUCLEOTIDE SEQUENCE [LARGE SCALE GENOMIC DNA]</scope>
    <source>
        <strain evidence="2 3">DSM 28010</strain>
    </source>
</reference>
<proteinExistence type="predicted"/>
<gene>
    <name evidence="2" type="ORF">SAMN05421850_103397</name>
</gene>